<feature type="transmembrane region" description="Helical" evidence="2">
    <location>
        <begin position="71"/>
        <end position="91"/>
    </location>
</feature>
<reference evidence="3" key="1">
    <citation type="journal article" date="2023" name="Mol. Phylogenet. Evol.">
        <title>Genome-scale phylogeny and comparative genomics of the fungal order Sordariales.</title>
        <authorList>
            <person name="Hensen N."/>
            <person name="Bonometti L."/>
            <person name="Westerberg I."/>
            <person name="Brannstrom I.O."/>
            <person name="Guillou S."/>
            <person name="Cros-Aarteil S."/>
            <person name="Calhoun S."/>
            <person name="Haridas S."/>
            <person name="Kuo A."/>
            <person name="Mondo S."/>
            <person name="Pangilinan J."/>
            <person name="Riley R."/>
            <person name="LaButti K."/>
            <person name="Andreopoulos B."/>
            <person name="Lipzen A."/>
            <person name="Chen C."/>
            <person name="Yan M."/>
            <person name="Daum C."/>
            <person name="Ng V."/>
            <person name="Clum A."/>
            <person name="Steindorff A."/>
            <person name="Ohm R.A."/>
            <person name="Martin F."/>
            <person name="Silar P."/>
            <person name="Natvig D.O."/>
            <person name="Lalanne C."/>
            <person name="Gautier V."/>
            <person name="Ament-Velasquez S.L."/>
            <person name="Kruys A."/>
            <person name="Hutchinson M.I."/>
            <person name="Powell A.J."/>
            <person name="Barry K."/>
            <person name="Miller A.N."/>
            <person name="Grigoriev I.V."/>
            <person name="Debuchy R."/>
            <person name="Gladieux P."/>
            <person name="Hiltunen Thoren M."/>
            <person name="Johannesson H."/>
        </authorList>
    </citation>
    <scope>NUCLEOTIDE SEQUENCE</scope>
    <source>
        <strain evidence="3">CBS 333.67</strain>
    </source>
</reference>
<feature type="compositionally biased region" description="Basic and acidic residues" evidence="1">
    <location>
        <begin position="172"/>
        <end position="188"/>
    </location>
</feature>
<reference evidence="3" key="2">
    <citation type="submission" date="2023-06" db="EMBL/GenBank/DDBJ databases">
        <authorList>
            <consortium name="Lawrence Berkeley National Laboratory"/>
            <person name="Mondo S.J."/>
            <person name="Hensen N."/>
            <person name="Bonometti L."/>
            <person name="Westerberg I."/>
            <person name="Brannstrom I.O."/>
            <person name="Guillou S."/>
            <person name="Cros-Aarteil S."/>
            <person name="Calhoun S."/>
            <person name="Haridas S."/>
            <person name="Kuo A."/>
            <person name="Pangilinan J."/>
            <person name="Riley R."/>
            <person name="Labutti K."/>
            <person name="Andreopoulos B."/>
            <person name="Lipzen A."/>
            <person name="Chen C."/>
            <person name="Yanf M."/>
            <person name="Daum C."/>
            <person name="Ng V."/>
            <person name="Clum A."/>
            <person name="Steindorff A."/>
            <person name="Ohm R."/>
            <person name="Martin F."/>
            <person name="Silar P."/>
            <person name="Natvig D."/>
            <person name="Lalanne C."/>
            <person name="Gautier V."/>
            <person name="Ament-Velasquez S.L."/>
            <person name="Kruys A."/>
            <person name="Hutchinson M.I."/>
            <person name="Powell A.J."/>
            <person name="Barry K."/>
            <person name="Miller A.N."/>
            <person name="Grigoriev I.V."/>
            <person name="Debuchy R."/>
            <person name="Gladieux P."/>
            <person name="Thoren M.H."/>
            <person name="Johannesson H."/>
        </authorList>
    </citation>
    <scope>NUCLEOTIDE SEQUENCE</scope>
    <source>
        <strain evidence="3">CBS 333.67</strain>
    </source>
</reference>
<feature type="transmembrane region" description="Helical" evidence="2">
    <location>
        <begin position="44"/>
        <end position="64"/>
    </location>
</feature>
<evidence type="ECO:0000313" key="3">
    <source>
        <dbReference type="EMBL" id="KAK3310155.1"/>
    </source>
</evidence>
<accession>A0AAJ0H264</accession>
<feature type="region of interest" description="Disordered" evidence="1">
    <location>
        <begin position="157"/>
        <end position="208"/>
    </location>
</feature>
<keyword evidence="2" id="KW-0472">Membrane</keyword>
<keyword evidence="4" id="KW-1185">Reference proteome</keyword>
<dbReference type="RefSeq" id="XP_062725935.1">
    <property type="nucleotide sequence ID" value="XM_062866546.1"/>
</dbReference>
<feature type="transmembrane region" description="Helical" evidence="2">
    <location>
        <begin position="20"/>
        <end position="38"/>
    </location>
</feature>
<protein>
    <submittedName>
        <fullName evidence="3">Uncharacterized protein</fullName>
    </submittedName>
</protein>
<sequence length="208" mass="22811">MDPPLFRQRQRRGGELRHAIKITACGGMIGTAVLFPLANVQGLWFRAVTLSIFTLSALAFHALHIEPFIRFGPYTAAAALVFLLVAVLSAGSSRKDLIPWLPLFIASVSLITVATHEASQHIGHRPVAFDEEALSRASMDSIQGQCQPHWDALTQSHFPAHIPPEDNSQAEPHVRRASPAEERHRNPESDLDSDQESVESGHPLLGPQ</sequence>
<evidence type="ECO:0000256" key="1">
    <source>
        <dbReference type="SAM" id="MobiDB-lite"/>
    </source>
</evidence>
<proteinExistence type="predicted"/>
<evidence type="ECO:0000256" key="2">
    <source>
        <dbReference type="SAM" id="Phobius"/>
    </source>
</evidence>
<feature type="transmembrane region" description="Helical" evidence="2">
    <location>
        <begin position="97"/>
        <end position="115"/>
    </location>
</feature>
<dbReference type="GeneID" id="87885375"/>
<dbReference type="Proteomes" id="UP001273166">
    <property type="component" value="Unassembled WGS sequence"/>
</dbReference>
<name>A0AAJ0H264_9PEZI</name>
<evidence type="ECO:0000313" key="4">
    <source>
        <dbReference type="Proteomes" id="UP001273166"/>
    </source>
</evidence>
<gene>
    <name evidence="3" type="ORF">B0T15DRAFT_488845</name>
</gene>
<organism evidence="3 4">
    <name type="scientific">Chaetomium strumarium</name>
    <dbReference type="NCBI Taxonomy" id="1170767"/>
    <lineage>
        <taxon>Eukaryota</taxon>
        <taxon>Fungi</taxon>
        <taxon>Dikarya</taxon>
        <taxon>Ascomycota</taxon>
        <taxon>Pezizomycotina</taxon>
        <taxon>Sordariomycetes</taxon>
        <taxon>Sordariomycetidae</taxon>
        <taxon>Sordariales</taxon>
        <taxon>Chaetomiaceae</taxon>
        <taxon>Chaetomium</taxon>
    </lineage>
</organism>
<keyword evidence="2" id="KW-0812">Transmembrane</keyword>
<dbReference type="AlphaFoldDB" id="A0AAJ0H264"/>
<comment type="caution">
    <text evidence="3">The sequence shown here is derived from an EMBL/GenBank/DDBJ whole genome shotgun (WGS) entry which is preliminary data.</text>
</comment>
<keyword evidence="2" id="KW-1133">Transmembrane helix</keyword>
<dbReference type="EMBL" id="JAUDZG010000001">
    <property type="protein sequence ID" value="KAK3310155.1"/>
    <property type="molecule type" value="Genomic_DNA"/>
</dbReference>